<dbReference type="AlphaFoldDB" id="A0A8J4TPN2"/>
<dbReference type="InterPro" id="IPR013087">
    <property type="entry name" value="Znf_C2H2_type"/>
</dbReference>
<evidence type="ECO:0000313" key="13">
    <source>
        <dbReference type="EMBL" id="KAF5888876.1"/>
    </source>
</evidence>
<evidence type="ECO:0000256" key="6">
    <source>
        <dbReference type="ARBA" id="ARBA00022833"/>
    </source>
</evidence>
<dbReference type="GO" id="GO:0000978">
    <property type="term" value="F:RNA polymerase II cis-regulatory region sequence-specific DNA binding"/>
    <property type="evidence" value="ECO:0007669"/>
    <property type="project" value="TreeGrafter"/>
</dbReference>
<evidence type="ECO:0000256" key="3">
    <source>
        <dbReference type="ARBA" id="ARBA00022723"/>
    </source>
</evidence>
<name>A0A8J4TPN2_CLAMG</name>
<dbReference type="InterPro" id="IPR036236">
    <property type="entry name" value="Znf_C2H2_sf"/>
</dbReference>
<dbReference type="GO" id="GO:0000981">
    <property type="term" value="F:DNA-binding transcription factor activity, RNA polymerase II-specific"/>
    <property type="evidence" value="ECO:0007669"/>
    <property type="project" value="TreeGrafter"/>
</dbReference>
<feature type="domain" description="C2H2-type" evidence="12">
    <location>
        <begin position="30"/>
        <end position="55"/>
    </location>
</feature>
<reference evidence="13" key="1">
    <citation type="submission" date="2020-07" db="EMBL/GenBank/DDBJ databases">
        <title>Clarias magur genome sequencing, assembly and annotation.</title>
        <authorList>
            <person name="Kushwaha B."/>
            <person name="Kumar R."/>
            <person name="Das P."/>
            <person name="Joshi C.G."/>
            <person name="Kumar D."/>
            <person name="Nagpure N.S."/>
            <person name="Pandey M."/>
            <person name="Agarwal S."/>
            <person name="Srivastava S."/>
            <person name="Singh M."/>
            <person name="Sahoo L."/>
            <person name="Jayasankar P."/>
            <person name="Meher P.K."/>
            <person name="Koringa P.G."/>
            <person name="Iquebal M.A."/>
            <person name="Das S.P."/>
            <person name="Bit A."/>
            <person name="Patnaik S."/>
            <person name="Patel N."/>
            <person name="Shah T.M."/>
            <person name="Hinsu A."/>
            <person name="Jena J.K."/>
        </authorList>
    </citation>
    <scope>NUCLEOTIDE SEQUENCE</scope>
    <source>
        <strain evidence="13">CIFAMagur01</strain>
        <tissue evidence="13">Testis</tissue>
    </source>
</reference>
<evidence type="ECO:0000256" key="1">
    <source>
        <dbReference type="ARBA" id="ARBA00004123"/>
    </source>
</evidence>
<proteinExistence type="inferred from homology"/>
<comment type="similarity">
    <text evidence="2">Belongs to the krueppel C2H2-type zinc-finger protein family.</text>
</comment>
<keyword evidence="7" id="KW-0805">Transcription regulation</keyword>
<dbReference type="FunFam" id="3.30.160.60:FF:000060">
    <property type="entry name" value="zinc finger protein 436"/>
    <property type="match status" value="1"/>
</dbReference>
<sequence length="55" mass="6501">MYHCADCGKWFTLNISLKTHQCIHTEERPYHCEQCGKSFTCQANLKRHQHIHTGE</sequence>
<evidence type="ECO:0000259" key="12">
    <source>
        <dbReference type="PROSITE" id="PS50157"/>
    </source>
</evidence>
<evidence type="ECO:0000313" key="14">
    <source>
        <dbReference type="Proteomes" id="UP000727407"/>
    </source>
</evidence>
<keyword evidence="5 11" id="KW-0863">Zinc-finger</keyword>
<keyword evidence="8" id="KW-0238">DNA-binding</keyword>
<feature type="non-terminal residue" evidence="13">
    <location>
        <position position="55"/>
    </location>
</feature>
<dbReference type="Proteomes" id="UP000727407">
    <property type="component" value="Unassembled WGS sequence"/>
</dbReference>
<evidence type="ECO:0000256" key="8">
    <source>
        <dbReference type="ARBA" id="ARBA00023125"/>
    </source>
</evidence>
<evidence type="ECO:0000256" key="10">
    <source>
        <dbReference type="ARBA" id="ARBA00023242"/>
    </source>
</evidence>
<dbReference type="FunFam" id="3.30.160.60:FF:000912">
    <property type="entry name" value="Zinc finger protein 660"/>
    <property type="match status" value="1"/>
</dbReference>
<evidence type="ECO:0000256" key="11">
    <source>
        <dbReference type="PROSITE-ProRule" id="PRU00042"/>
    </source>
</evidence>
<keyword evidence="4" id="KW-0677">Repeat</keyword>
<protein>
    <submittedName>
        <fullName evidence="13">Zinc finger protein 11-like isoform X2</fullName>
    </submittedName>
</protein>
<dbReference type="Gene3D" id="3.30.160.60">
    <property type="entry name" value="Classic Zinc Finger"/>
    <property type="match status" value="2"/>
</dbReference>
<keyword evidence="14" id="KW-1185">Reference proteome</keyword>
<gene>
    <name evidence="13" type="ORF">DAT39_021421</name>
</gene>
<dbReference type="InterPro" id="IPR041697">
    <property type="entry name" value="Znf-C2H2_11"/>
</dbReference>
<dbReference type="Pfam" id="PF00096">
    <property type="entry name" value="zf-C2H2"/>
    <property type="match status" value="1"/>
</dbReference>
<dbReference type="Pfam" id="PF16622">
    <property type="entry name" value="zf-C2H2_11"/>
    <property type="match status" value="1"/>
</dbReference>
<comment type="caution">
    <text evidence="13">The sequence shown here is derived from an EMBL/GenBank/DDBJ whole genome shotgun (WGS) entry which is preliminary data.</text>
</comment>
<evidence type="ECO:0000256" key="7">
    <source>
        <dbReference type="ARBA" id="ARBA00023015"/>
    </source>
</evidence>
<evidence type="ECO:0000256" key="9">
    <source>
        <dbReference type="ARBA" id="ARBA00023163"/>
    </source>
</evidence>
<feature type="domain" description="C2H2-type" evidence="12">
    <location>
        <begin position="2"/>
        <end position="29"/>
    </location>
</feature>
<dbReference type="SMART" id="SM00355">
    <property type="entry name" value="ZnF_C2H2"/>
    <property type="match status" value="2"/>
</dbReference>
<dbReference type="PROSITE" id="PS00028">
    <property type="entry name" value="ZINC_FINGER_C2H2_1"/>
    <property type="match status" value="2"/>
</dbReference>
<dbReference type="GO" id="GO:0008270">
    <property type="term" value="F:zinc ion binding"/>
    <property type="evidence" value="ECO:0007669"/>
    <property type="project" value="UniProtKB-KW"/>
</dbReference>
<keyword evidence="3" id="KW-0479">Metal-binding</keyword>
<dbReference type="OrthoDB" id="9439903at2759"/>
<dbReference type="EMBL" id="QNUK01000902">
    <property type="protein sequence ID" value="KAF5888876.1"/>
    <property type="molecule type" value="Genomic_DNA"/>
</dbReference>
<evidence type="ECO:0000256" key="4">
    <source>
        <dbReference type="ARBA" id="ARBA00022737"/>
    </source>
</evidence>
<dbReference type="GO" id="GO:0005634">
    <property type="term" value="C:nucleus"/>
    <property type="evidence" value="ECO:0007669"/>
    <property type="project" value="UniProtKB-SubCell"/>
</dbReference>
<accession>A0A8J4TPN2</accession>
<dbReference type="PANTHER" id="PTHR23226:SF416">
    <property type="entry name" value="FI01424P"/>
    <property type="match status" value="1"/>
</dbReference>
<evidence type="ECO:0000256" key="5">
    <source>
        <dbReference type="ARBA" id="ARBA00022771"/>
    </source>
</evidence>
<organism evidence="13 14">
    <name type="scientific">Clarias magur</name>
    <name type="common">Asian catfish</name>
    <name type="synonym">Macropteronotus magur</name>
    <dbReference type="NCBI Taxonomy" id="1594786"/>
    <lineage>
        <taxon>Eukaryota</taxon>
        <taxon>Metazoa</taxon>
        <taxon>Chordata</taxon>
        <taxon>Craniata</taxon>
        <taxon>Vertebrata</taxon>
        <taxon>Euteleostomi</taxon>
        <taxon>Actinopterygii</taxon>
        <taxon>Neopterygii</taxon>
        <taxon>Teleostei</taxon>
        <taxon>Ostariophysi</taxon>
        <taxon>Siluriformes</taxon>
        <taxon>Clariidae</taxon>
        <taxon>Clarias</taxon>
    </lineage>
</organism>
<dbReference type="PANTHER" id="PTHR23226">
    <property type="entry name" value="ZINC FINGER AND SCAN DOMAIN-CONTAINING"/>
    <property type="match status" value="1"/>
</dbReference>
<dbReference type="PROSITE" id="PS50157">
    <property type="entry name" value="ZINC_FINGER_C2H2_2"/>
    <property type="match status" value="2"/>
</dbReference>
<keyword evidence="10" id="KW-0539">Nucleus</keyword>
<comment type="subcellular location">
    <subcellularLocation>
        <location evidence="1">Nucleus</location>
    </subcellularLocation>
</comment>
<dbReference type="SUPFAM" id="SSF57667">
    <property type="entry name" value="beta-beta-alpha zinc fingers"/>
    <property type="match status" value="1"/>
</dbReference>
<keyword evidence="9" id="KW-0804">Transcription</keyword>
<keyword evidence="6" id="KW-0862">Zinc</keyword>
<evidence type="ECO:0000256" key="2">
    <source>
        <dbReference type="ARBA" id="ARBA00006991"/>
    </source>
</evidence>